<dbReference type="InterPro" id="IPR007528">
    <property type="entry name" value="RINT1_Tip20"/>
</dbReference>
<dbReference type="GO" id="GO:0070939">
    <property type="term" value="C:Dsl1/NZR complex"/>
    <property type="evidence" value="ECO:0007669"/>
    <property type="project" value="InterPro"/>
</dbReference>
<dbReference type="GO" id="GO:0006890">
    <property type="term" value="P:retrograde vesicle-mediated transport, Golgi to endoplasmic reticulum"/>
    <property type="evidence" value="ECO:0007669"/>
    <property type="project" value="InterPro"/>
</dbReference>
<name>A0A8J4V5E2_9MYCE</name>
<comment type="caution">
    <text evidence="3">The sequence shown here is derived from an EMBL/GenBank/DDBJ whole genome shotgun (WGS) entry which is preliminary data.</text>
</comment>
<dbReference type="Pfam" id="PF04437">
    <property type="entry name" value="RINT1_TIP1"/>
    <property type="match status" value="2"/>
</dbReference>
<feature type="coiled-coil region" evidence="1">
    <location>
        <begin position="57"/>
        <end position="114"/>
    </location>
</feature>
<organism evidence="3 4">
    <name type="scientific">Polysphondylium violaceum</name>
    <dbReference type="NCBI Taxonomy" id="133409"/>
    <lineage>
        <taxon>Eukaryota</taxon>
        <taxon>Amoebozoa</taxon>
        <taxon>Evosea</taxon>
        <taxon>Eumycetozoa</taxon>
        <taxon>Dictyostelia</taxon>
        <taxon>Dictyosteliales</taxon>
        <taxon>Dictyosteliaceae</taxon>
        <taxon>Polysphondylium</taxon>
    </lineage>
</organism>
<keyword evidence="1" id="KW-0175">Coiled coil</keyword>
<dbReference type="GO" id="GO:0006888">
    <property type="term" value="P:endoplasmic reticulum to Golgi vesicle-mediated transport"/>
    <property type="evidence" value="ECO:0007669"/>
    <property type="project" value="InterPro"/>
</dbReference>
<reference evidence="3" key="1">
    <citation type="submission" date="2020-01" db="EMBL/GenBank/DDBJ databases">
        <title>Development of genomics and gene disruption for Polysphondylium violaceum indicates a role for the polyketide synthase stlB in stalk morphogenesis.</title>
        <authorList>
            <person name="Narita B."/>
            <person name="Kawabe Y."/>
            <person name="Kin K."/>
            <person name="Saito T."/>
            <person name="Gibbs R."/>
            <person name="Kuspa A."/>
            <person name="Muzny D."/>
            <person name="Queller D."/>
            <person name="Richards S."/>
            <person name="Strassman J."/>
            <person name="Sucgang R."/>
            <person name="Worley K."/>
            <person name="Schaap P."/>
        </authorList>
    </citation>
    <scope>NUCLEOTIDE SEQUENCE</scope>
    <source>
        <strain evidence="3">QSvi11</strain>
    </source>
</reference>
<dbReference type="PROSITE" id="PS51386">
    <property type="entry name" value="RINT1_TIP20"/>
    <property type="match status" value="1"/>
</dbReference>
<feature type="compositionally biased region" description="Low complexity" evidence="2">
    <location>
        <begin position="269"/>
        <end position="298"/>
    </location>
</feature>
<feature type="compositionally biased region" description="Low complexity" evidence="2">
    <location>
        <begin position="358"/>
        <end position="403"/>
    </location>
</feature>
<dbReference type="EMBL" id="AJWJ01000148">
    <property type="protein sequence ID" value="KAF2074417.1"/>
    <property type="molecule type" value="Genomic_DNA"/>
</dbReference>
<accession>A0A8J4V5E2</accession>
<keyword evidence="4" id="KW-1185">Reference proteome</keyword>
<evidence type="ECO:0000313" key="3">
    <source>
        <dbReference type="EMBL" id="KAF2074417.1"/>
    </source>
</evidence>
<dbReference type="AlphaFoldDB" id="A0A8J4V5E2"/>
<dbReference type="InterPro" id="IPR042042">
    <property type="entry name" value="Tip20p_domB"/>
</dbReference>
<evidence type="ECO:0000256" key="1">
    <source>
        <dbReference type="SAM" id="Coils"/>
    </source>
</evidence>
<proteinExistence type="predicted"/>
<feature type="region of interest" description="Disordered" evidence="2">
    <location>
        <begin position="537"/>
        <end position="556"/>
    </location>
</feature>
<dbReference type="PANTHER" id="PTHR13520:SF0">
    <property type="entry name" value="RAD50-INTERACTING PROTEIN 1"/>
    <property type="match status" value="1"/>
</dbReference>
<feature type="region of interest" description="Disordered" evidence="2">
    <location>
        <begin position="1"/>
        <end position="25"/>
    </location>
</feature>
<gene>
    <name evidence="3" type="ORF">CYY_004273</name>
</gene>
<feature type="region of interest" description="Disordered" evidence="2">
    <location>
        <begin position="264"/>
        <end position="309"/>
    </location>
</feature>
<feature type="region of interest" description="Disordered" evidence="2">
    <location>
        <begin position="812"/>
        <end position="866"/>
    </location>
</feature>
<dbReference type="GO" id="GO:0060628">
    <property type="term" value="P:regulation of ER to Golgi vesicle-mediated transport"/>
    <property type="evidence" value="ECO:0007669"/>
    <property type="project" value="TreeGrafter"/>
</dbReference>
<protein>
    <submittedName>
        <fullName evidence="3">Uncharacterized protein</fullName>
    </submittedName>
</protein>
<feature type="region of interest" description="Disordered" evidence="2">
    <location>
        <begin position="333"/>
        <end position="404"/>
    </location>
</feature>
<feature type="compositionally biased region" description="Low complexity" evidence="2">
    <location>
        <begin position="818"/>
        <end position="833"/>
    </location>
</feature>
<dbReference type="Proteomes" id="UP000695562">
    <property type="component" value="Unassembled WGS sequence"/>
</dbReference>
<dbReference type="PANTHER" id="PTHR13520">
    <property type="entry name" value="RAD50-INTERACTING PROTEIN 1 RINT-1"/>
    <property type="match status" value="1"/>
</dbReference>
<dbReference type="OrthoDB" id="407410at2759"/>
<dbReference type="Gene3D" id="1.20.58.1420">
    <property type="entry name" value="Dsl1p vesicle tethering complex, Tip20p subunit, domain B"/>
    <property type="match status" value="1"/>
</dbReference>
<evidence type="ECO:0000313" key="4">
    <source>
        <dbReference type="Proteomes" id="UP000695562"/>
    </source>
</evidence>
<feature type="compositionally biased region" description="Basic and acidic residues" evidence="2">
    <location>
        <begin position="834"/>
        <end position="861"/>
    </location>
</feature>
<sequence>MSRLAPVNQDHSSPVGSEHHSNSNSNVMAKVEPMNVTTFLDTHFYNESFLSSFTTLKEQLNKEKQVIISLIQKLHEKESIDKLESNSLDAISQLNQLESKRKDLSNELSKQVEKETSVDRLSKYTHLINQLTRIKKYFQTLLIIQMFYSKVKFCIDQSMLSLALKPFINLIELRHNFHTIRIPVMVENEEGRTQSCPHLSKVVDHIVSNLSKHLEKRMKEALNKSMKSINWINFDAKKDLMGVNTNTLDIHDGGSSLNTMMMLIDNDTDSNNNNSSTNTSSSSSSTTTTSTATSNTTPPQTPKKKQQQESIYQEFMKNFTSLVLLQLSTQKYYTPTSTSTPFPSPLVKPNNDSNLHQSSSGISIGGNSSDINNNNNNNNSNTASSPSTATTSNNNNNNNNNNDEGNDRLWAIDIILEPLIKGFKYHFQTARVTNIIEKPEWPIHYIKKVIRQYSPFLIILQRSLERNNIFFVDVHQWFISGLVDTLKYKFRIDIRVFLEKPEIYKGYFYHTMEQIVDFQRFLSEEYSYPNPIEYGNLKNSLNNNNDNNGNIDGSNNNNNNNNNILYNKTPVPFSIFQEKEIFDRWLQLEVNSCDEYFDTLLKSVDRFKPYYRDVFPDIDQLKPTNSSFELINLLRLVTDRYSLLTDTAPQFEFFIKIQMDLLIRYKGELSILIDFPTDHHHFSWTHKQNDHLDEDQLLEYCNIFNSINYIIKILKDWDDELIFIEIYDYMNQKDQDIHYLLSNSSTIKGDENYSAFSAVISDYKDLGKLLIQHLVDSLFNTFSFKIEGYLKRGTFSTSKYNIFGLNRNQHHQNSSVIDNSNKSNTKNTSSSGSNKDDKDNNNSNSEKEQKEKELEDKEKQSNKFNNDEDSQFDVSFEIANALSILRYQLGIIYRYLTPLKLASLWKKLLLRLDSHLFKLLVDYRPKFTFTDGKQFSKDMKTLFLIFHAFSNAPENYMKKIREACILLKMDNHELQLFKEEFNMKSNLDLEEELLASRSLFNLTSNQVQEILKLRINI</sequence>
<evidence type="ECO:0000256" key="2">
    <source>
        <dbReference type="SAM" id="MobiDB-lite"/>
    </source>
</evidence>